<feature type="compositionally biased region" description="Polar residues" evidence="1">
    <location>
        <begin position="1021"/>
        <end position="1040"/>
    </location>
</feature>
<evidence type="ECO:0000256" key="1">
    <source>
        <dbReference type="SAM" id="MobiDB-lite"/>
    </source>
</evidence>
<feature type="compositionally biased region" description="Basic and acidic residues" evidence="1">
    <location>
        <begin position="1575"/>
        <end position="1599"/>
    </location>
</feature>
<dbReference type="EMBL" id="JAGTJS010000004">
    <property type="protein sequence ID" value="KAH7271540.1"/>
    <property type="molecule type" value="Genomic_DNA"/>
</dbReference>
<feature type="compositionally biased region" description="Polar residues" evidence="1">
    <location>
        <begin position="363"/>
        <end position="375"/>
    </location>
</feature>
<feature type="region of interest" description="Disordered" evidence="1">
    <location>
        <begin position="926"/>
        <end position="1667"/>
    </location>
</feature>
<feature type="compositionally biased region" description="Polar residues" evidence="1">
    <location>
        <begin position="1068"/>
        <end position="1080"/>
    </location>
</feature>
<proteinExistence type="predicted"/>
<feature type="compositionally biased region" description="Basic and acidic residues" evidence="1">
    <location>
        <begin position="1606"/>
        <end position="1618"/>
    </location>
</feature>
<gene>
    <name evidence="2" type="ORF">B0J15DRAFT_440677</name>
</gene>
<feature type="compositionally biased region" description="Basic and acidic residues" evidence="1">
    <location>
        <begin position="507"/>
        <end position="521"/>
    </location>
</feature>
<feature type="compositionally biased region" description="Polar residues" evidence="1">
    <location>
        <begin position="1155"/>
        <end position="1173"/>
    </location>
</feature>
<reference evidence="2" key="1">
    <citation type="journal article" date="2021" name="Nat. Commun.">
        <title>Genetic determinants of endophytism in the Arabidopsis root mycobiome.</title>
        <authorList>
            <person name="Mesny F."/>
            <person name="Miyauchi S."/>
            <person name="Thiergart T."/>
            <person name="Pickel B."/>
            <person name="Atanasova L."/>
            <person name="Karlsson M."/>
            <person name="Huettel B."/>
            <person name="Barry K.W."/>
            <person name="Haridas S."/>
            <person name="Chen C."/>
            <person name="Bauer D."/>
            <person name="Andreopoulos W."/>
            <person name="Pangilinan J."/>
            <person name="LaButti K."/>
            <person name="Riley R."/>
            <person name="Lipzen A."/>
            <person name="Clum A."/>
            <person name="Drula E."/>
            <person name="Henrissat B."/>
            <person name="Kohler A."/>
            <person name="Grigoriev I.V."/>
            <person name="Martin F.M."/>
            <person name="Hacquard S."/>
        </authorList>
    </citation>
    <scope>NUCLEOTIDE SEQUENCE</scope>
    <source>
        <strain evidence="2">FSSC 5 MPI-SDFR-AT-0091</strain>
    </source>
</reference>
<feature type="compositionally biased region" description="Basic and acidic residues" evidence="1">
    <location>
        <begin position="1543"/>
        <end position="1565"/>
    </location>
</feature>
<feature type="compositionally biased region" description="Polar residues" evidence="1">
    <location>
        <begin position="1199"/>
        <end position="1216"/>
    </location>
</feature>
<feature type="region of interest" description="Disordered" evidence="1">
    <location>
        <begin position="288"/>
        <end position="307"/>
    </location>
</feature>
<dbReference type="Proteomes" id="UP000736672">
    <property type="component" value="Unassembled WGS sequence"/>
</dbReference>
<feature type="compositionally biased region" description="Polar residues" evidence="1">
    <location>
        <begin position="1233"/>
        <end position="1245"/>
    </location>
</feature>
<feature type="compositionally biased region" description="Basic and acidic residues" evidence="1">
    <location>
        <begin position="1513"/>
        <end position="1529"/>
    </location>
</feature>
<evidence type="ECO:0008006" key="4">
    <source>
        <dbReference type="Google" id="ProtNLM"/>
    </source>
</evidence>
<keyword evidence="3" id="KW-1185">Reference proteome</keyword>
<feature type="compositionally biased region" description="Polar residues" evidence="1">
    <location>
        <begin position="933"/>
        <end position="943"/>
    </location>
</feature>
<organism evidence="2 3">
    <name type="scientific">Fusarium solani</name>
    <name type="common">Filamentous fungus</name>
    <dbReference type="NCBI Taxonomy" id="169388"/>
    <lineage>
        <taxon>Eukaryota</taxon>
        <taxon>Fungi</taxon>
        <taxon>Dikarya</taxon>
        <taxon>Ascomycota</taxon>
        <taxon>Pezizomycotina</taxon>
        <taxon>Sordariomycetes</taxon>
        <taxon>Hypocreomycetidae</taxon>
        <taxon>Hypocreales</taxon>
        <taxon>Nectriaceae</taxon>
        <taxon>Fusarium</taxon>
        <taxon>Fusarium solani species complex</taxon>
    </lineage>
</organism>
<evidence type="ECO:0000313" key="2">
    <source>
        <dbReference type="EMBL" id="KAH7271540.1"/>
    </source>
</evidence>
<feature type="compositionally biased region" description="Acidic residues" evidence="1">
    <location>
        <begin position="989"/>
        <end position="999"/>
    </location>
</feature>
<sequence length="1667" mass="181889">MAHPHLPNMEESPPPGPPHPNAIVCERVYAKDQPPSLQAAFTEFYPNGLPNVYKMLQTPGAEGVPQTYVEDYLPVGFYTQPRPHASAIFSTQNGQRPFRKMQHLLPQRRIHLWSRDEIQSVCNSLRKLYWDHMKGMRQPFCWDNLWEYFDAFDLYHYGALNLWNVVNQLFDENKTIYADVIKEFAVHIGHWADDWLRNKHNKTKLLSWNEIQGPLLRILSPEDWTDIGDVPDDAVPMLANALKHRRRLMLSPGSLAKDVKPNHLSSACLRNSLENWLAGQRVFAPAGLPSPPEVRSHHCSPASKEAPAPVTMYEGHHYYLPPGMSRSSSAVEKLQQSAAAAGPVIAHGSNKAIAPEPARAASSDGSSHTLQVSPETRSKSTEPMPSYKSLPVAKSARESDAGAEGVPSNVRDDGSHLGENEDDEYSEFAALTPTKIRRRGRDSPRSAQGAPKTTVTASLPASAVMGFSELAGPSVPPNSGLRSIDHETRRPSAPVKENQTPRRNKNKKSELPTSHGKEQKKGQRSNKSGTRPANHDSTGTRTLVNGQQRSGSGPHAVAGANGKQGYQIPSRIIHPRASSSFTFHQVGAPTAHDHQRNYSGLQQHPDVSNGVDYRHQIPQHQPVPPKGFMAHGGRGNSISSRFEQNESQWSHQHRPENFDNVPLTPNRGGYYRGGPRRGGSRRGSNNQRNVTAPAVQHQVDHGSNHKRRDGAPWNNPQWRRQGSNMTQSFCRNVDSPLGAEYVPCSCELCNARNRSVHIKVEVAQDRVGLDLVMRIKLGLGARYGIVEEVFAIPSKDPGHFLARFRDEHSARQALTIGGGYIVEKGITIRVSPSVRSKWMSLLPSNNPEAAIPPTVQAPMAMGFPSHPVHTPMVMSHPGALPPSHAMSGPICSVAGNMQMMGQEFVPTPFFPHDTHFARGPSGFIRPPFLEQPHTGTQPATQPQRFHHQEQIPISAPCETAPLVGSPTAGLEKDTGSPAETLQSKPPSEEALDETQDIEQDGFTSPQSNRSKITGVKARVSLPNTPQKSAQSPQAQLTVHTPPQAPAEVMAGGIGKQLCDDTKVETESETQAGGETTTQPKSPLEPEESGQTNHARVPSIFTEDQIKERRQAWAKISMPLNPRKSKPTSPTKNRSPVPKDGALRVPQCDRLEANMPNGSEMSSPTQPQTYTPETGSEYEPSPEKLPDGITQYPEKADRPTTPSNQAVGSEAASNGQLSEPVIQPQPQAEVFTAEESTITRGKQLKSNRIAEIQEAGQEASMGTFESDKRPYPSTETQSKGKSKKSKRKKKGKQNGDSQINTSRPPLPQTWTGFQDPYVIAELTQPMTMPESSTHFAGQASGSPSSGKRHHDDGNQSFSPGSTKRTKKYDSNMGSARDNQAPSPWAFDESDSPEEAVRGRKGFREGRGGSLRIGKQRRPRAIMPQPTLTEQDIDNQASPPSSDFVFESPQFAAPNSTSSLMNGAKTGAKSRLNPKAQEFVSPSRPTGDGKAGSNKSSPLKDLSIKSQENSSGPRGEGEKSSEIGADNHEAFPRGASDLALQHHRALSEGTKKENRSNETGAHGEGKKTAAKGKKAGKGKDRAVTSGAKVDDKAGTKQEKKQPAPQTPDGKRAKDKKRELVVNDDWPSLPGPRDRAPSKPQTPSVWSAKKKATSTGEECGSVHGSPQKKD</sequence>
<feature type="region of interest" description="Disordered" evidence="1">
    <location>
        <begin position="1"/>
        <end position="21"/>
    </location>
</feature>
<feature type="compositionally biased region" description="Polar residues" evidence="1">
    <location>
        <begin position="1001"/>
        <end position="1011"/>
    </location>
</feature>
<feature type="region of interest" description="Disordered" evidence="1">
    <location>
        <begin position="650"/>
        <end position="720"/>
    </location>
</feature>
<name>A0A9P9RB15_FUSSL</name>
<feature type="compositionally biased region" description="Polar residues" evidence="1">
    <location>
        <begin position="1323"/>
        <end position="1344"/>
    </location>
</feature>
<feature type="compositionally biased region" description="Polar residues" evidence="1">
    <location>
        <begin position="1370"/>
        <end position="1380"/>
    </location>
</feature>
<evidence type="ECO:0000313" key="3">
    <source>
        <dbReference type="Proteomes" id="UP000736672"/>
    </source>
</evidence>
<dbReference type="OrthoDB" id="3941926at2759"/>
<feature type="compositionally biased region" description="Basic residues" evidence="1">
    <location>
        <begin position="1279"/>
        <end position="1291"/>
    </location>
</feature>
<comment type="caution">
    <text evidence="2">The sequence shown here is derived from an EMBL/GenBank/DDBJ whole genome shotgun (WGS) entry which is preliminary data.</text>
</comment>
<feature type="compositionally biased region" description="Polar residues" evidence="1">
    <location>
        <begin position="1424"/>
        <end position="1439"/>
    </location>
</feature>
<feature type="compositionally biased region" description="Polar residues" evidence="1">
    <location>
        <begin position="1293"/>
        <end position="1311"/>
    </location>
</feature>
<feature type="compositionally biased region" description="Basic and acidic residues" evidence="1">
    <location>
        <begin position="410"/>
        <end position="419"/>
    </location>
</feature>
<accession>A0A9P9RB15</accession>
<feature type="region of interest" description="Disordered" evidence="1">
    <location>
        <begin position="352"/>
        <end position="562"/>
    </location>
</feature>
<protein>
    <recommendedName>
        <fullName evidence="4">RRM domain-containing protein</fullName>
    </recommendedName>
</protein>
<feature type="compositionally biased region" description="Basic and acidic residues" evidence="1">
    <location>
        <begin position="1393"/>
        <end position="1405"/>
    </location>
</feature>
<feature type="compositionally biased region" description="Polar residues" evidence="1">
    <location>
        <begin position="525"/>
        <end position="551"/>
    </location>
</feature>